<dbReference type="GO" id="GO:0004812">
    <property type="term" value="F:aminoacyl-tRNA ligase activity"/>
    <property type="evidence" value="ECO:0007669"/>
    <property type="project" value="UniProtKB-KW"/>
</dbReference>
<proteinExistence type="predicted"/>
<reference evidence="1" key="1">
    <citation type="submission" date="2018-02" db="EMBL/GenBank/DDBJ databases">
        <title>Rhizophora mucronata_Transcriptome.</title>
        <authorList>
            <person name="Meera S.P."/>
            <person name="Sreeshan A."/>
            <person name="Augustine A."/>
        </authorList>
    </citation>
    <scope>NUCLEOTIDE SEQUENCE</scope>
    <source>
        <tissue evidence="1">Leaf</tissue>
    </source>
</reference>
<dbReference type="EMBL" id="GGEC01091166">
    <property type="protein sequence ID" value="MBX71650.1"/>
    <property type="molecule type" value="Transcribed_RNA"/>
</dbReference>
<keyword evidence="1" id="KW-0436">Ligase</keyword>
<keyword evidence="1" id="KW-0030">Aminoacyl-tRNA synthetase</keyword>
<accession>A0A2P2QXB2</accession>
<organism evidence="1">
    <name type="scientific">Rhizophora mucronata</name>
    <name type="common">Asiatic mangrove</name>
    <dbReference type="NCBI Taxonomy" id="61149"/>
    <lineage>
        <taxon>Eukaryota</taxon>
        <taxon>Viridiplantae</taxon>
        <taxon>Streptophyta</taxon>
        <taxon>Embryophyta</taxon>
        <taxon>Tracheophyta</taxon>
        <taxon>Spermatophyta</taxon>
        <taxon>Magnoliopsida</taxon>
        <taxon>eudicotyledons</taxon>
        <taxon>Gunneridae</taxon>
        <taxon>Pentapetalae</taxon>
        <taxon>rosids</taxon>
        <taxon>fabids</taxon>
        <taxon>Malpighiales</taxon>
        <taxon>Rhizophoraceae</taxon>
        <taxon>Rhizophora</taxon>
    </lineage>
</organism>
<evidence type="ECO:0000313" key="1">
    <source>
        <dbReference type="EMBL" id="MBX71650.1"/>
    </source>
</evidence>
<protein>
    <submittedName>
        <fullName evidence="1">Methionine-tRNA synthetase</fullName>
    </submittedName>
</protein>
<sequence length="32" mass="3548">MSPGSLLPPKEPTKSQTVFGLNLEAEDYKRTL</sequence>
<dbReference type="AlphaFoldDB" id="A0A2P2QXB2"/>
<name>A0A2P2QXB2_RHIMU</name>